<dbReference type="Pfam" id="PF00534">
    <property type="entry name" value="Glycos_transf_1"/>
    <property type="match status" value="1"/>
</dbReference>
<dbReference type="InterPro" id="IPR050194">
    <property type="entry name" value="Glycosyltransferase_grp1"/>
</dbReference>
<dbReference type="InterPro" id="IPR001296">
    <property type="entry name" value="Glyco_trans_1"/>
</dbReference>
<keyword evidence="2" id="KW-0808">Transferase</keyword>
<dbReference type="RefSeq" id="WP_226575007.1">
    <property type="nucleotide sequence ID" value="NZ_BLAY01000007.1"/>
</dbReference>
<reference evidence="2" key="1">
    <citation type="submission" date="2019-10" db="EMBL/GenBank/DDBJ databases">
        <title>Draft genome sequece of Microseira wollei NIES-4236.</title>
        <authorList>
            <person name="Yamaguchi H."/>
            <person name="Suzuki S."/>
            <person name="Kawachi M."/>
        </authorList>
    </citation>
    <scope>NUCLEOTIDE SEQUENCE</scope>
    <source>
        <strain evidence="2">NIES-4236</strain>
    </source>
</reference>
<accession>A0AAV3X2I3</accession>
<dbReference type="Proteomes" id="UP001050975">
    <property type="component" value="Unassembled WGS sequence"/>
</dbReference>
<evidence type="ECO:0000313" key="2">
    <source>
        <dbReference type="EMBL" id="GET36005.1"/>
    </source>
</evidence>
<sequence length="436" mass="49889">MSQKKLKVLLIAEQCNPDWSSIPLVCFNIYKELKKIVDITLVTHSRNRSALEQHGYCQDIVYINESNFTKNYYRLYTRLTEKIPREAIKRPVELGCFYLMYEEFERLVYEKFKTPVINGDYDIVHAIPTGTSTRYPVKIVKACKNTRFVLGPVNGGVPFPDWFEEVALKKYLNLSFLVDLSRFIIPGYIKTYTNADKILVGSTFTLNRLKKIFNIQDNRLSLLTENGVDKYFLEKSQQNSKNCEKITLIFVGRLVAFKCPEIAIEAVNKLKPEIKSKIQLIVVGDGPEKSKLQQQVKNLSLEDIVKIVGWVSNQETIKYYGEADIFCFPSVRESGGAVVLEAMACGLPCIIANNGGIAEYVTEETGFKIEPLSREYLTQEVTNKIELLVNNEDLRKSMSAKAIERAREFEWECKARNLVKIYQEVIGETGNSSRDL</sequence>
<protein>
    <submittedName>
        <fullName evidence="2">Glycosyl transferase, group 1</fullName>
    </submittedName>
</protein>
<gene>
    <name evidence="2" type="ORF">MiSe_07530</name>
</gene>
<dbReference type="EMBL" id="BLAY01000007">
    <property type="protein sequence ID" value="GET36005.1"/>
    <property type="molecule type" value="Genomic_DNA"/>
</dbReference>
<proteinExistence type="predicted"/>
<dbReference type="CDD" id="cd03801">
    <property type="entry name" value="GT4_PimA-like"/>
    <property type="match status" value="1"/>
</dbReference>
<comment type="caution">
    <text evidence="2">The sequence shown here is derived from an EMBL/GenBank/DDBJ whole genome shotgun (WGS) entry which is preliminary data.</text>
</comment>
<dbReference type="PANTHER" id="PTHR45947">
    <property type="entry name" value="SULFOQUINOVOSYL TRANSFERASE SQD2"/>
    <property type="match status" value="1"/>
</dbReference>
<feature type="domain" description="Glycosyl transferase family 1" evidence="1">
    <location>
        <begin position="234"/>
        <end position="404"/>
    </location>
</feature>
<evidence type="ECO:0000313" key="3">
    <source>
        <dbReference type="Proteomes" id="UP001050975"/>
    </source>
</evidence>
<dbReference type="GO" id="GO:0016757">
    <property type="term" value="F:glycosyltransferase activity"/>
    <property type="evidence" value="ECO:0007669"/>
    <property type="project" value="InterPro"/>
</dbReference>
<evidence type="ECO:0000259" key="1">
    <source>
        <dbReference type="Pfam" id="PF00534"/>
    </source>
</evidence>
<organism evidence="2 3">
    <name type="scientific">Microseira wollei NIES-4236</name>
    <dbReference type="NCBI Taxonomy" id="2530354"/>
    <lineage>
        <taxon>Bacteria</taxon>
        <taxon>Bacillati</taxon>
        <taxon>Cyanobacteriota</taxon>
        <taxon>Cyanophyceae</taxon>
        <taxon>Oscillatoriophycideae</taxon>
        <taxon>Aerosakkonematales</taxon>
        <taxon>Aerosakkonemataceae</taxon>
        <taxon>Microseira</taxon>
    </lineage>
</organism>
<keyword evidence="3" id="KW-1185">Reference proteome</keyword>
<dbReference type="SUPFAM" id="SSF53756">
    <property type="entry name" value="UDP-Glycosyltransferase/glycogen phosphorylase"/>
    <property type="match status" value="1"/>
</dbReference>
<dbReference type="Gene3D" id="3.40.50.2000">
    <property type="entry name" value="Glycogen Phosphorylase B"/>
    <property type="match status" value="2"/>
</dbReference>
<dbReference type="AlphaFoldDB" id="A0AAV3X2I3"/>
<name>A0AAV3X2I3_9CYAN</name>
<dbReference type="PANTHER" id="PTHR45947:SF3">
    <property type="entry name" value="SULFOQUINOVOSYL TRANSFERASE SQD2"/>
    <property type="match status" value="1"/>
</dbReference>